<dbReference type="Proteomes" id="UP000187209">
    <property type="component" value="Unassembled WGS sequence"/>
</dbReference>
<organism evidence="1 2">
    <name type="scientific">Stentor coeruleus</name>
    <dbReference type="NCBI Taxonomy" id="5963"/>
    <lineage>
        <taxon>Eukaryota</taxon>
        <taxon>Sar</taxon>
        <taxon>Alveolata</taxon>
        <taxon>Ciliophora</taxon>
        <taxon>Postciliodesmatophora</taxon>
        <taxon>Heterotrichea</taxon>
        <taxon>Heterotrichida</taxon>
        <taxon>Stentoridae</taxon>
        <taxon>Stentor</taxon>
    </lineage>
</organism>
<comment type="caution">
    <text evidence="1">The sequence shown here is derived from an EMBL/GenBank/DDBJ whole genome shotgun (WGS) entry which is preliminary data.</text>
</comment>
<dbReference type="AlphaFoldDB" id="A0A1R2BFR0"/>
<keyword evidence="2" id="KW-1185">Reference proteome</keyword>
<gene>
    <name evidence="1" type="ORF">SteCoe_25202</name>
</gene>
<accession>A0A1R2BFR0</accession>
<proteinExistence type="predicted"/>
<name>A0A1R2BFR0_9CILI</name>
<dbReference type="OrthoDB" id="10504683at2759"/>
<sequence>MNIFGKKEDNLIDERMRLTKLYLDQQKEENSELRRDYNNLKELALRNKLMLDDLLKSVSANEKLIKSIRDQNQALESIISTNDELILKLEDEINQLRGVKNTLIPTDFYLGNTQNEGVQEILDKISSDEILCFRDANGELWQIGRKDHIDEENECSASKIDEINISINL</sequence>
<reference evidence="1 2" key="1">
    <citation type="submission" date="2016-11" db="EMBL/GenBank/DDBJ databases">
        <title>The macronuclear genome of Stentor coeruleus: a giant cell with tiny introns.</title>
        <authorList>
            <person name="Slabodnick M."/>
            <person name="Ruby J.G."/>
            <person name="Reiff S.B."/>
            <person name="Swart E.C."/>
            <person name="Gosai S."/>
            <person name="Prabakaran S."/>
            <person name="Witkowska E."/>
            <person name="Larue G.E."/>
            <person name="Fisher S."/>
            <person name="Freeman R.M."/>
            <person name="Gunawardena J."/>
            <person name="Chu W."/>
            <person name="Stover N.A."/>
            <person name="Gregory B.D."/>
            <person name="Nowacki M."/>
            <person name="Derisi J."/>
            <person name="Roy S.W."/>
            <person name="Marshall W.F."/>
            <person name="Sood P."/>
        </authorList>
    </citation>
    <scope>NUCLEOTIDE SEQUENCE [LARGE SCALE GENOMIC DNA]</scope>
    <source>
        <strain evidence="1">WM001</strain>
    </source>
</reference>
<evidence type="ECO:0000313" key="2">
    <source>
        <dbReference type="Proteomes" id="UP000187209"/>
    </source>
</evidence>
<evidence type="ECO:0000313" key="1">
    <source>
        <dbReference type="EMBL" id="OMJ75612.1"/>
    </source>
</evidence>
<protein>
    <submittedName>
        <fullName evidence="1">Uncharacterized protein</fullName>
    </submittedName>
</protein>
<dbReference type="EMBL" id="MPUH01000680">
    <property type="protein sequence ID" value="OMJ75612.1"/>
    <property type="molecule type" value="Genomic_DNA"/>
</dbReference>